<name>A0A514TUH9_9CAUD</name>
<evidence type="ECO:0000313" key="1">
    <source>
        <dbReference type="EMBL" id="QDJ96682.1"/>
    </source>
</evidence>
<reference evidence="1" key="1">
    <citation type="submission" date="2019-06" db="EMBL/GenBank/DDBJ databases">
        <title>Complete genome sequence of Aeromonas hydrophila bacteriophage PS1.</title>
        <authorList>
            <person name="Rai S."/>
            <person name="Tyagi A."/>
            <person name="Kumar N."/>
            <person name="Singh N."/>
        </authorList>
    </citation>
    <scope>NUCLEOTIDE SEQUENCE [LARGE SCALE GENOMIC DNA]</scope>
</reference>
<keyword evidence="2" id="KW-1185">Reference proteome</keyword>
<sequence>MCKADNLEVTLGPVEVRVDLSAPQDTVTGRVLHKLMYNNTSLYELAPNPAGCPNNGGEHTLCITGSRLEVNAWLDLLAETYPTVEEMVLNVKRKIHKDFIAGDWRKYNRINVKLKDLQYLEQKPHQDRPVAVKWFKSVVEQLVPADK</sequence>
<evidence type="ECO:0000313" key="2">
    <source>
        <dbReference type="Proteomes" id="UP000317703"/>
    </source>
</evidence>
<gene>
    <name evidence="1" type="ORF">PS1_0171</name>
</gene>
<dbReference type="EMBL" id="MN032614">
    <property type="protein sequence ID" value="QDJ96682.1"/>
    <property type="molecule type" value="Genomic_DNA"/>
</dbReference>
<dbReference type="Proteomes" id="UP000317703">
    <property type="component" value="Segment"/>
</dbReference>
<accession>A0A514TUH9</accession>
<proteinExistence type="predicted"/>
<protein>
    <submittedName>
        <fullName evidence="1">Uncharacterized protein</fullName>
    </submittedName>
</protein>
<organism evidence="1 2">
    <name type="scientific">Aeromonas phage PS1</name>
    <dbReference type="NCBI Taxonomy" id="2591406"/>
    <lineage>
        <taxon>Viruses</taxon>
        <taxon>Duplodnaviria</taxon>
        <taxon>Heunggongvirae</taxon>
        <taxon>Uroviricota</taxon>
        <taxon>Caudoviricetes</taxon>
        <taxon>Chimalliviridae</taxon>
        <taxon>Ferozepurvirus</taxon>
        <taxon>Ferozepurvirus PS1</taxon>
    </lineage>
</organism>